<evidence type="ECO:0000313" key="2">
    <source>
        <dbReference type="EMBL" id="CAA9533043.1"/>
    </source>
</evidence>
<proteinExistence type="predicted"/>
<organism evidence="2">
    <name type="scientific">uncultured Thermomicrobiales bacterium</name>
    <dbReference type="NCBI Taxonomy" id="1645740"/>
    <lineage>
        <taxon>Bacteria</taxon>
        <taxon>Pseudomonadati</taxon>
        <taxon>Thermomicrobiota</taxon>
        <taxon>Thermomicrobia</taxon>
        <taxon>Thermomicrobiales</taxon>
        <taxon>environmental samples</taxon>
    </lineage>
</organism>
<name>A0A6J4TVJ1_9BACT</name>
<gene>
    <name evidence="2" type="ORF">AVDCRST_MAG49-35</name>
</gene>
<dbReference type="AlphaFoldDB" id="A0A6J4TVJ1"/>
<dbReference type="EMBL" id="CADCWG010000003">
    <property type="protein sequence ID" value="CAA9533043.1"/>
    <property type="molecule type" value="Genomic_DNA"/>
</dbReference>
<reference evidence="2" key="1">
    <citation type="submission" date="2020-02" db="EMBL/GenBank/DDBJ databases">
        <authorList>
            <person name="Meier V. D."/>
        </authorList>
    </citation>
    <scope>NUCLEOTIDE SEQUENCE</scope>
    <source>
        <strain evidence="2">AVDCRST_MAG49</strain>
    </source>
</reference>
<protein>
    <submittedName>
        <fullName evidence="2">Uncharacterized protein</fullName>
    </submittedName>
</protein>
<feature type="region of interest" description="Disordered" evidence="1">
    <location>
        <begin position="1"/>
        <end position="29"/>
    </location>
</feature>
<evidence type="ECO:0000256" key="1">
    <source>
        <dbReference type="SAM" id="MobiDB-lite"/>
    </source>
</evidence>
<sequence>MARRPQEVDGPVWSRRPAPCPSSLLKGPAPADTPCLCGRSLEGSCRTGRTDRLGDLLALG</sequence>
<accession>A0A6J4TVJ1</accession>